<protein>
    <submittedName>
        <fullName evidence="2">Uncharacterized protein</fullName>
    </submittedName>
</protein>
<feature type="transmembrane region" description="Helical" evidence="1">
    <location>
        <begin position="112"/>
        <end position="136"/>
    </location>
</feature>
<feature type="transmembrane region" description="Helical" evidence="1">
    <location>
        <begin position="12"/>
        <end position="33"/>
    </location>
</feature>
<keyword evidence="1" id="KW-0812">Transmembrane</keyword>
<dbReference type="AlphaFoldDB" id="A0A4Z2HI27"/>
<accession>A0A4Z2HI27</accession>
<evidence type="ECO:0000313" key="3">
    <source>
        <dbReference type="Proteomes" id="UP000314294"/>
    </source>
</evidence>
<dbReference type="EMBL" id="SRLO01000233">
    <property type="protein sequence ID" value="TNN65559.1"/>
    <property type="molecule type" value="Genomic_DNA"/>
</dbReference>
<keyword evidence="1" id="KW-0472">Membrane</keyword>
<reference evidence="2 3" key="1">
    <citation type="submission" date="2019-03" db="EMBL/GenBank/DDBJ databases">
        <title>First draft genome of Liparis tanakae, snailfish: a comprehensive survey of snailfish specific genes.</title>
        <authorList>
            <person name="Kim W."/>
            <person name="Song I."/>
            <person name="Jeong J.-H."/>
            <person name="Kim D."/>
            <person name="Kim S."/>
            <person name="Ryu S."/>
            <person name="Song J.Y."/>
            <person name="Lee S.K."/>
        </authorList>
    </citation>
    <scope>NUCLEOTIDE SEQUENCE [LARGE SCALE GENOMIC DNA]</scope>
    <source>
        <tissue evidence="2">Muscle</tissue>
    </source>
</reference>
<gene>
    <name evidence="2" type="ORF">EYF80_024237</name>
</gene>
<keyword evidence="3" id="KW-1185">Reference proteome</keyword>
<dbReference type="Proteomes" id="UP000314294">
    <property type="component" value="Unassembled WGS sequence"/>
</dbReference>
<comment type="caution">
    <text evidence="2">The sequence shown here is derived from an EMBL/GenBank/DDBJ whole genome shotgun (WGS) entry which is preliminary data.</text>
</comment>
<organism evidence="2 3">
    <name type="scientific">Liparis tanakae</name>
    <name type="common">Tanaka's snailfish</name>
    <dbReference type="NCBI Taxonomy" id="230148"/>
    <lineage>
        <taxon>Eukaryota</taxon>
        <taxon>Metazoa</taxon>
        <taxon>Chordata</taxon>
        <taxon>Craniata</taxon>
        <taxon>Vertebrata</taxon>
        <taxon>Euteleostomi</taxon>
        <taxon>Actinopterygii</taxon>
        <taxon>Neopterygii</taxon>
        <taxon>Teleostei</taxon>
        <taxon>Neoteleostei</taxon>
        <taxon>Acanthomorphata</taxon>
        <taxon>Eupercaria</taxon>
        <taxon>Perciformes</taxon>
        <taxon>Cottioidei</taxon>
        <taxon>Cottales</taxon>
        <taxon>Liparidae</taxon>
        <taxon>Liparis</taxon>
    </lineage>
</organism>
<evidence type="ECO:0000256" key="1">
    <source>
        <dbReference type="SAM" id="Phobius"/>
    </source>
</evidence>
<feature type="transmembrane region" description="Helical" evidence="1">
    <location>
        <begin position="45"/>
        <end position="67"/>
    </location>
</feature>
<sequence length="161" mass="17436">MSGVSGASKLTQLSVSSLPLLFLLLLLLLDVNLLDDLLKRRAEAVLICSPISLLLALLLLLLLLLHFRVGLFYSRLEVGAESVQRSAAAVLSARSGRPRKKHVIGPSETANAVAVAVVLLVTGFRYCLSCSTIVSIKYSTGRRGNKNQFGVEKMLLVRLHV</sequence>
<evidence type="ECO:0000313" key="2">
    <source>
        <dbReference type="EMBL" id="TNN65559.1"/>
    </source>
</evidence>
<proteinExistence type="predicted"/>
<keyword evidence="1" id="KW-1133">Transmembrane helix</keyword>
<name>A0A4Z2HI27_9TELE</name>